<evidence type="ECO:0000313" key="4">
    <source>
        <dbReference type="Proteomes" id="UP001589693"/>
    </source>
</evidence>
<dbReference type="RefSeq" id="WP_377862381.1">
    <property type="nucleotide sequence ID" value="NZ_JBHLZU010000034.1"/>
</dbReference>
<feature type="transmembrane region" description="Helical" evidence="2">
    <location>
        <begin position="136"/>
        <end position="155"/>
    </location>
</feature>
<feature type="region of interest" description="Disordered" evidence="1">
    <location>
        <begin position="233"/>
        <end position="291"/>
    </location>
</feature>
<evidence type="ECO:0000256" key="2">
    <source>
        <dbReference type="SAM" id="Phobius"/>
    </source>
</evidence>
<evidence type="ECO:0000313" key="3">
    <source>
        <dbReference type="EMBL" id="MFB9909467.1"/>
    </source>
</evidence>
<reference evidence="3 4" key="1">
    <citation type="submission" date="2024-09" db="EMBL/GenBank/DDBJ databases">
        <authorList>
            <person name="Sun Q."/>
            <person name="Mori K."/>
        </authorList>
    </citation>
    <scope>NUCLEOTIDE SEQUENCE [LARGE SCALE GENOMIC DNA]</scope>
    <source>
        <strain evidence="3 4">TBRC 7907</strain>
    </source>
</reference>
<dbReference type="Proteomes" id="UP001589693">
    <property type="component" value="Unassembled WGS sequence"/>
</dbReference>
<feature type="transmembrane region" description="Helical" evidence="2">
    <location>
        <begin position="6"/>
        <end position="24"/>
    </location>
</feature>
<comment type="caution">
    <text evidence="3">The sequence shown here is derived from an EMBL/GenBank/DDBJ whole genome shotgun (WGS) entry which is preliminary data.</text>
</comment>
<sequence length="291" mass="30468">MQDLWYVVLSSAVLGLDALWLVGVRSSVRNRPSTLAAHPTAYQAAYLLGGENRVVETAVAKLLHEGRLRANRDLGVVRVREASGGDPVDMAVLSALSVSTPVIDLVRERGGRAVLSVLRSLDEAGLRVRDQDHARIKRFVLVPWGLFFLLLALGLNGVISVGVWAVLFFAVCAYATFVKRKLPRLTPAGEELASRIRLGEERVPELEHPTTGPVALLGFTAYPDEEVREAALGGKRAPVGATRKSSDSSGSSCGGSCSSCSSASSCSSSCGSTSDSGSSSCGGGSSCSSSS</sequence>
<feature type="compositionally biased region" description="Low complexity" evidence="1">
    <location>
        <begin position="247"/>
        <end position="279"/>
    </location>
</feature>
<dbReference type="InterPro" id="IPR026467">
    <property type="entry name" value="Ser/Gly_Cys_C_dom"/>
</dbReference>
<dbReference type="EMBL" id="JBHLZU010000034">
    <property type="protein sequence ID" value="MFB9909467.1"/>
    <property type="molecule type" value="Genomic_DNA"/>
</dbReference>
<proteinExistence type="predicted"/>
<name>A0ABV6A8H7_9PSEU</name>
<keyword evidence="4" id="KW-1185">Reference proteome</keyword>
<organism evidence="3 4">
    <name type="scientific">Allokutzneria oryzae</name>
    <dbReference type="NCBI Taxonomy" id="1378989"/>
    <lineage>
        <taxon>Bacteria</taxon>
        <taxon>Bacillati</taxon>
        <taxon>Actinomycetota</taxon>
        <taxon>Actinomycetes</taxon>
        <taxon>Pseudonocardiales</taxon>
        <taxon>Pseudonocardiaceae</taxon>
        <taxon>Allokutzneria</taxon>
    </lineage>
</organism>
<accession>A0ABV6A8H7</accession>
<feature type="transmembrane region" description="Helical" evidence="2">
    <location>
        <begin position="161"/>
        <end position="178"/>
    </location>
</feature>
<keyword evidence="2" id="KW-1133">Transmembrane helix</keyword>
<keyword evidence="2" id="KW-0812">Transmembrane</keyword>
<protein>
    <submittedName>
        <fullName evidence="3">TIGR04222 domain-containing membrane protein</fullName>
    </submittedName>
</protein>
<dbReference type="NCBIfam" id="TIGR04222">
    <property type="entry name" value="near_uncomplex"/>
    <property type="match status" value="1"/>
</dbReference>
<gene>
    <name evidence="3" type="ORF">ACFFQA_36495</name>
</gene>
<keyword evidence="2" id="KW-0472">Membrane</keyword>
<evidence type="ECO:0000256" key="1">
    <source>
        <dbReference type="SAM" id="MobiDB-lite"/>
    </source>
</evidence>